<keyword evidence="1" id="KW-0472">Membrane</keyword>
<comment type="caution">
    <text evidence="2">The sequence shown here is derived from an EMBL/GenBank/DDBJ whole genome shotgun (WGS) entry which is preliminary data.</text>
</comment>
<keyword evidence="1" id="KW-1133">Transmembrane helix</keyword>
<feature type="transmembrane region" description="Helical" evidence="1">
    <location>
        <begin position="31"/>
        <end position="52"/>
    </location>
</feature>
<proteinExistence type="predicted"/>
<reference evidence="2 3" key="1">
    <citation type="submission" date="2018-06" db="EMBL/GenBank/DDBJ databases">
        <title>Draft Whole-Genome Sequence of the purple photosynthetic bacterium Rhodospeudomonas palustris XCP.</title>
        <authorList>
            <person name="Rayyan A."/>
            <person name="Meyer T.E."/>
            <person name="Kyndt J.A."/>
        </authorList>
    </citation>
    <scope>NUCLEOTIDE SEQUENCE [LARGE SCALE GENOMIC DNA]</scope>
    <source>
        <strain evidence="2 3">XCP</strain>
    </source>
</reference>
<name>A0A323UHD1_RHOPL</name>
<feature type="transmembrane region" description="Helical" evidence="1">
    <location>
        <begin position="64"/>
        <end position="93"/>
    </location>
</feature>
<sequence length="94" mass="10078">MAVRLIIAWLVLAVAIGWGAWFVARASRRALWLRVAIASLLLVAFAASFWMYGDHLDKTLGAVIGYFLLWGSVFVLSSACAGVVVGTLIALLLG</sequence>
<evidence type="ECO:0000313" key="3">
    <source>
        <dbReference type="Proteomes" id="UP000248134"/>
    </source>
</evidence>
<accession>A0A323UHD1</accession>
<dbReference type="AlphaFoldDB" id="A0A323UHD1"/>
<feature type="transmembrane region" description="Helical" evidence="1">
    <location>
        <begin position="6"/>
        <end position="24"/>
    </location>
</feature>
<keyword evidence="1" id="KW-0812">Transmembrane</keyword>
<evidence type="ECO:0000313" key="2">
    <source>
        <dbReference type="EMBL" id="PZA10376.1"/>
    </source>
</evidence>
<dbReference type="Proteomes" id="UP000248134">
    <property type="component" value="Unassembled WGS sequence"/>
</dbReference>
<organism evidence="2 3">
    <name type="scientific">Rhodopseudomonas palustris</name>
    <dbReference type="NCBI Taxonomy" id="1076"/>
    <lineage>
        <taxon>Bacteria</taxon>
        <taxon>Pseudomonadati</taxon>
        <taxon>Pseudomonadota</taxon>
        <taxon>Alphaproteobacteria</taxon>
        <taxon>Hyphomicrobiales</taxon>
        <taxon>Nitrobacteraceae</taxon>
        <taxon>Rhodopseudomonas</taxon>
    </lineage>
</organism>
<protein>
    <submittedName>
        <fullName evidence="2">Uncharacterized protein</fullName>
    </submittedName>
</protein>
<gene>
    <name evidence="2" type="ORF">DNX69_13440</name>
</gene>
<dbReference type="EMBL" id="QKQS01000023">
    <property type="protein sequence ID" value="PZA10376.1"/>
    <property type="molecule type" value="Genomic_DNA"/>
</dbReference>
<dbReference type="OrthoDB" id="8141461at2"/>
<evidence type="ECO:0000256" key="1">
    <source>
        <dbReference type="SAM" id="Phobius"/>
    </source>
</evidence>